<proteinExistence type="predicted"/>
<organism evidence="1 2">
    <name type="scientific">Meloidogyne enterolobii</name>
    <name type="common">Root-knot nematode worm</name>
    <name type="synonym">Meloidogyne mayaguensis</name>
    <dbReference type="NCBI Taxonomy" id="390850"/>
    <lineage>
        <taxon>Eukaryota</taxon>
        <taxon>Metazoa</taxon>
        <taxon>Ecdysozoa</taxon>
        <taxon>Nematoda</taxon>
        <taxon>Chromadorea</taxon>
        <taxon>Rhabditida</taxon>
        <taxon>Tylenchina</taxon>
        <taxon>Tylenchomorpha</taxon>
        <taxon>Tylenchoidea</taxon>
        <taxon>Meloidogynidae</taxon>
        <taxon>Meloidogyninae</taxon>
        <taxon>Meloidogyne</taxon>
    </lineage>
</organism>
<name>A0A6V7V609_MELEN</name>
<comment type="caution">
    <text evidence="1">The sequence shown here is derived from an EMBL/GenBank/DDBJ whole genome shotgun (WGS) entry which is preliminary data.</text>
</comment>
<gene>
    <name evidence="1" type="ORF">MENT_LOCUS21091</name>
</gene>
<dbReference type="EMBL" id="CAJEWN010000157">
    <property type="protein sequence ID" value="CAD2169739.1"/>
    <property type="molecule type" value="Genomic_DNA"/>
</dbReference>
<dbReference type="OrthoDB" id="5839057at2759"/>
<dbReference type="Proteomes" id="UP000580250">
    <property type="component" value="Unassembled WGS sequence"/>
</dbReference>
<accession>A0A6V7V609</accession>
<dbReference type="AlphaFoldDB" id="A0A6V7V609"/>
<reference evidence="1 2" key="1">
    <citation type="submission" date="2020-08" db="EMBL/GenBank/DDBJ databases">
        <authorList>
            <person name="Koutsovoulos G."/>
            <person name="Danchin GJ E."/>
        </authorList>
    </citation>
    <scope>NUCLEOTIDE SEQUENCE [LARGE SCALE GENOMIC DNA]</scope>
</reference>
<protein>
    <submittedName>
        <fullName evidence="1">Uncharacterized protein</fullName>
    </submittedName>
</protein>
<evidence type="ECO:0000313" key="2">
    <source>
        <dbReference type="Proteomes" id="UP000580250"/>
    </source>
</evidence>
<sequence length="215" mass="24482">MGTDDCVANPACWVESKPCKCGAQNWIATHVERVAIKFGGGKANELEIPVEGGAGAPPVRRRSINLWRPIAGIFSVNLREEAVDGEVLSPGPDDLHDEGPHEAIQVLFKCKKCNSNFHCTYEMINEEKGKTQSFGHYADYCHTPVGIPEDRICSEEHAYEAIQRIYADMWDRDKFSRHFNNCRHWSDMFWWKLHPEEYKRKKAAEETMGGRSLKA</sequence>
<evidence type="ECO:0000313" key="1">
    <source>
        <dbReference type="EMBL" id="CAD2169739.1"/>
    </source>
</evidence>